<feature type="compositionally biased region" description="Low complexity" evidence="1">
    <location>
        <begin position="22"/>
        <end position="43"/>
    </location>
</feature>
<sequence>MLILRSLLFVGLSLHLVEAAPRNRNGNGNGNGRNSASQGQQQRLTAQEQADQIPQGVSVATDGSTILDATAQVNGQALRFKVSAPADQFTTDTGITGAGQTAGAAGTLGVNVLLHGDGGQSFFDFPNQAVQNNFAGVALLAPDPNLFWGGGSGLERTDGVAHAQIVNDFVQQVLPQVMAFDGNSVSFTGVSGGSLLLSGFFMPAFMQNFASPAPAAAAAAAAANTAAANSNARSARNRLALSGRAAANATAGQKTSQVLLNCGALSPQVAVSADTAAALANTRIHFQSTQNDLAELQTSIPEAVVAYEQVVTDAGLAAKQIGALQTVDNSPNGGHCEFDEKDFVSGVQLMADSFAAIVQGGDGLLAGTNVNVLNPVPGNEQLVFSGAS</sequence>
<gene>
    <name evidence="3" type="ORF">FHL15_000604</name>
</gene>
<accession>A0A553IEB2</accession>
<keyword evidence="2" id="KW-0732">Signal</keyword>
<name>A0A553IEB2_9PEZI</name>
<evidence type="ECO:0008006" key="5">
    <source>
        <dbReference type="Google" id="ProtNLM"/>
    </source>
</evidence>
<feature type="signal peptide" evidence="2">
    <location>
        <begin position="1"/>
        <end position="19"/>
    </location>
</feature>
<proteinExistence type="predicted"/>
<reference evidence="4" key="1">
    <citation type="submission" date="2019-06" db="EMBL/GenBank/DDBJ databases">
        <title>Draft genome sequence of the griseofulvin-producing fungus Xylaria cubensis strain G536.</title>
        <authorList>
            <person name="Mead M.E."/>
            <person name="Raja H.A."/>
            <person name="Steenwyk J.L."/>
            <person name="Knowles S.L."/>
            <person name="Oberlies N.H."/>
            <person name="Rokas A."/>
        </authorList>
    </citation>
    <scope>NUCLEOTIDE SEQUENCE [LARGE SCALE GENOMIC DNA]</scope>
    <source>
        <strain evidence="4">G536</strain>
    </source>
</reference>
<feature type="chain" id="PRO_5022105516" description="Cyclin-like f-box protein" evidence="2">
    <location>
        <begin position="20"/>
        <end position="388"/>
    </location>
</feature>
<dbReference type="Proteomes" id="UP000319160">
    <property type="component" value="Unassembled WGS sequence"/>
</dbReference>
<protein>
    <recommendedName>
        <fullName evidence="5">Cyclin-like f-box protein</fullName>
    </recommendedName>
</protein>
<dbReference type="EMBL" id="VFLP01000002">
    <property type="protein sequence ID" value="TRX98530.1"/>
    <property type="molecule type" value="Genomic_DNA"/>
</dbReference>
<keyword evidence="4" id="KW-1185">Reference proteome</keyword>
<dbReference type="AlphaFoldDB" id="A0A553IEB2"/>
<feature type="region of interest" description="Disordered" evidence="1">
    <location>
        <begin position="21"/>
        <end position="53"/>
    </location>
</feature>
<dbReference type="OrthoDB" id="4540290at2759"/>
<evidence type="ECO:0000313" key="3">
    <source>
        <dbReference type="EMBL" id="TRX98530.1"/>
    </source>
</evidence>
<evidence type="ECO:0000256" key="1">
    <source>
        <dbReference type="SAM" id="MobiDB-lite"/>
    </source>
</evidence>
<comment type="caution">
    <text evidence="3">The sequence shown here is derived from an EMBL/GenBank/DDBJ whole genome shotgun (WGS) entry which is preliminary data.</text>
</comment>
<evidence type="ECO:0000256" key="2">
    <source>
        <dbReference type="SAM" id="SignalP"/>
    </source>
</evidence>
<organism evidence="3 4">
    <name type="scientific">Xylaria flabelliformis</name>
    <dbReference type="NCBI Taxonomy" id="2512241"/>
    <lineage>
        <taxon>Eukaryota</taxon>
        <taxon>Fungi</taxon>
        <taxon>Dikarya</taxon>
        <taxon>Ascomycota</taxon>
        <taxon>Pezizomycotina</taxon>
        <taxon>Sordariomycetes</taxon>
        <taxon>Xylariomycetidae</taxon>
        <taxon>Xylariales</taxon>
        <taxon>Xylariaceae</taxon>
        <taxon>Xylaria</taxon>
    </lineage>
</organism>
<evidence type="ECO:0000313" key="4">
    <source>
        <dbReference type="Proteomes" id="UP000319160"/>
    </source>
</evidence>